<proteinExistence type="predicted"/>
<reference evidence="2 3" key="1">
    <citation type="journal article" date="2017" name="Nat. Commun.">
        <title>Genome assembly with in vitro proximity ligation data and whole-genome triplication in lettuce.</title>
        <authorList>
            <person name="Reyes-Chin-Wo S."/>
            <person name="Wang Z."/>
            <person name="Yang X."/>
            <person name="Kozik A."/>
            <person name="Arikit S."/>
            <person name="Song C."/>
            <person name="Xia L."/>
            <person name="Froenicke L."/>
            <person name="Lavelle D.O."/>
            <person name="Truco M.J."/>
            <person name="Xia R."/>
            <person name="Zhu S."/>
            <person name="Xu C."/>
            <person name="Xu H."/>
            <person name="Xu X."/>
            <person name="Cox K."/>
            <person name="Korf I."/>
            <person name="Meyers B.C."/>
            <person name="Michelmore R.W."/>
        </authorList>
    </citation>
    <scope>NUCLEOTIDE SEQUENCE [LARGE SCALE GENOMIC DNA]</scope>
    <source>
        <strain evidence="3">cv. Salinas</strain>
        <tissue evidence="2">Seedlings</tissue>
    </source>
</reference>
<dbReference type="EMBL" id="NBSK02000008">
    <property type="protein sequence ID" value="KAJ0190864.1"/>
    <property type="molecule type" value="Genomic_DNA"/>
</dbReference>
<dbReference type="AlphaFoldDB" id="A0A9R1WXI0"/>
<accession>A0A9R1WXI0</accession>
<dbReference type="Proteomes" id="UP000235145">
    <property type="component" value="Unassembled WGS sequence"/>
</dbReference>
<evidence type="ECO:0000313" key="3">
    <source>
        <dbReference type="Proteomes" id="UP000235145"/>
    </source>
</evidence>
<feature type="region of interest" description="Disordered" evidence="1">
    <location>
        <begin position="18"/>
        <end position="109"/>
    </location>
</feature>
<evidence type="ECO:0000313" key="2">
    <source>
        <dbReference type="EMBL" id="KAJ0190864.1"/>
    </source>
</evidence>
<protein>
    <submittedName>
        <fullName evidence="2">Uncharacterized protein</fullName>
    </submittedName>
</protein>
<organism evidence="2 3">
    <name type="scientific">Lactuca sativa</name>
    <name type="common">Garden lettuce</name>
    <dbReference type="NCBI Taxonomy" id="4236"/>
    <lineage>
        <taxon>Eukaryota</taxon>
        <taxon>Viridiplantae</taxon>
        <taxon>Streptophyta</taxon>
        <taxon>Embryophyta</taxon>
        <taxon>Tracheophyta</taxon>
        <taxon>Spermatophyta</taxon>
        <taxon>Magnoliopsida</taxon>
        <taxon>eudicotyledons</taxon>
        <taxon>Gunneridae</taxon>
        <taxon>Pentapetalae</taxon>
        <taxon>asterids</taxon>
        <taxon>campanulids</taxon>
        <taxon>Asterales</taxon>
        <taxon>Asteraceae</taxon>
        <taxon>Cichorioideae</taxon>
        <taxon>Cichorieae</taxon>
        <taxon>Lactucinae</taxon>
        <taxon>Lactuca</taxon>
    </lineage>
</organism>
<evidence type="ECO:0000256" key="1">
    <source>
        <dbReference type="SAM" id="MobiDB-lite"/>
    </source>
</evidence>
<keyword evidence="3" id="KW-1185">Reference proteome</keyword>
<gene>
    <name evidence="2" type="ORF">LSAT_V11C800396340</name>
</gene>
<sequence>MEAEKARWRQIYYSSLKEKEKVDHEEEEASVKVYDSESECKTTPSSSMLEFEATSRGMTAHEEEDEVSSRFSELELESEPPSQFPPAALPPKQPTLLSSPPSLGYESRK</sequence>
<name>A0A9R1WXI0_LACSA</name>
<feature type="compositionally biased region" description="Pro residues" evidence="1">
    <location>
        <begin position="82"/>
        <end position="93"/>
    </location>
</feature>
<comment type="caution">
    <text evidence="2">The sequence shown here is derived from an EMBL/GenBank/DDBJ whole genome shotgun (WGS) entry which is preliminary data.</text>
</comment>